<dbReference type="PANTHER" id="PTHR42342">
    <property type="entry name" value="STATIONARY PHASE PROTEIN 5"/>
    <property type="match status" value="1"/>
</dbReference>
<reference evidence="2" key="2">
    <citation type="submission" date="2023-07" db="EMBL/GenBank/DDBJ databases">
        <authorList>
            <consortium name="Lawrence Berkeley National Laboratory"/>
            <person name="Haridas S."/>
            <person name="Hensen N."/>
            <person name="Bonometti L."/>
            <person name="Westerberg I."/>
            <person name="Brannstrom I.O."/>
            <person name="Guillou S."/>
            <person name="Cros-Aarteil S."/>
            <person name="Calhoun S."/>
            <person name="Kuo A."/>
            <person name="Mondo S."/>
            <person name="Pangilinan J."/>
            <person name="Riley R."/>
            <person name="LaButti K."/>
            <person name="Andreopoulos B."/>
            <person name="Lipzen A."/>
            <person name="Chen C."/>
            <person name="Yanf M."/>
            <person name="Daum C."/>
            <person name="Ng V."/>
            <person name="Clum A."/>
            <person name="Steindorff A."/>
            <person name="Ohm R."/>
            <person name="Martin F."/>
            <person name="Silar P."/>
            <person name="Natvig D."/>
            <person name="Lalanne C."/>
            <person name="Gautier V."/>
            <person name="Ament-velasquez S.L."/>
            <person name="Kruys A."/>
            <person name="Hutchinson M.I."/>
            <person name="Powell A.J."/>
            <person name="Barry K."/>
            <person name="Miller A.N."/>
            <person name="Grigoriev I.V."/>
            <person name="Debuchy R."/>
            <person name="Gladieux P."/>
            <person name="Thoren M.H."/>
            <person name="Johannesson H."/>
        </authorList>
    </citation>
    <scope>NUCLEOTIDE SEQUENCE</scope>
    <source>
        <strain evidence="2">FGSC 1904</strain>
    </source>
</reference>
<dbReference type="InterPro" id="IPR038816">
    <property type="entry name" value="Stationary_phase_5"/>
</dbReference>
<evidence type="ECO:0000313" key="2">
    <source>
        <dbReference type="EMBL" id="KAK3398078.1"/>
    </source>
</evidence>
<accession>A0AAE0UBI3</accession>
<reference evidence="2" key="1">
    <citation type="journal article" date="2023" name="Mol. Phylogenet. Evol.">
        <title>Genome-scale phylogeny and comparative genomics of the fungal order Sordariales.</title>
        <authorList>
            <person name="Hensen N."/>
            <person name="Bonometti L."/>
            <person name="Westerberg I."/>
            <person name="Brannstrom I.O."/>
            <person name="Guillou S."/>
            <person name="Cros-Aarteil S."/>
            <person name="Calhoun S."/>
            <person name="Haridas S."/>
            <person name="Kuo A."/>
            <person name="Mondo S."/>
            <person name="Pangilinan J."/>
            <person name="Riley R."/>
            <person name="LaButti K."/>
            <person name="Andreopoulos B."/>
            <person name="Lipzen A."/>
            <person name="Chen C."/>
            <person name="Yan M."/>
            <person name="Daum C."/>
            <person name="Ng V."/>
            <person name="Clum A."/>
            <person name="Steindorff A."/>
            <person name="Ohm R.A."/>
            <person name="Martin F."/>
            <person name="Silar P."/>
            <person name="Natvig D.O."/>
            <person name="Lalanne C."/>
            <person name="Gautier V."/>
            <person name="Ament-Velasquez S.L."/>
            <person name="Kruys A."/>
            <person name="Hutchinson M.I."/>
            <person name="Powell A.J."/>
            <person name="Barry K."/>
            <person name="Miller A.N."/>
            <person name="Grigoriev I.V."/>
            <person name="Debuchy R."/>
            <person name="Gladieux P."/>
            <person name="Hiltunen Thoren M."/>
            <person name="Johannesson H."/>
        </authorList>
    </citation>
    <scope>NUCLEOTIDE SEQUENCE</scope>
    <source>
        <strain evidence="2">FGSC 1904</strain>
    </source>
</reference>
<evidence type="ECO:0000256" key="1">
    <source>
        <dbReference type="SAM" id="MobiDB-lite"/>
    </source>
</evidence>
<evidence type="ECO:0008006" key="4">
    <source>
        <dbReference type="Google" id="ProtNLM"/>
    </source>
</evidence>
<dbReference type="PANTHER" id="PTHR42342:SF1">
    <property type="entry name" value="STATIONARY PHASE PROTEIN 5"/>
    <property type="match status" value="1"/>
</dbReference>
<sequence length="468" mass="50315">MSPTAGGMWAAAALRVLGKNLARTSKMLRSKLAEAAARSSNPAQQLQPIAVRSGVNSSRQPIHPAAWLRQQKSGRGAGAKWHSTYANINATVRRYISNTAGRHSPSSGAGQSRFDRSKLPVSNTSRAVAAFPGRAPFASTLRPNLTGGALPRTAGGYSFSGAGRAGGKRYFSHTPAAPAQVVQNVSQAVRAFWLSGQRAHLDGYSADGRKLYRAVSVDEEKARNKLAVAPHAPGSFIDFHISPSVTALSPLGAMIPSSQSVKAEIQTAGATLLADNFLDVLSGDFARTLKDLAAVMADLKALAKLGDLPISLERADLLRVRFPGVDAETVERLCNDVGVQRGIIREDPDFDMDAGVQVALRFPYAPGIDKTPTSPDVTVRTRVLSEDGSSEQLDEAFVEEVEENPWLLASEHSDIVSEESEGYESMSPKSLKSASSEQNYPSEDNRYEGLEGIYKFLEECDRARAMRF</sequence>
<dbReference type="GO" id="GO:0043248">
    <property type="term" value="P:proteasome assembly"/>
    <property type="evidence" value="ECO:0007669"/>
    <property type="project" value="TreeGrafter"/>
</dbReference>
<dbReference type="Proteomes" id="UP001281003">
    <property type="component" value="Unassembled WGS sequence"/>
</dbReference>
<gene>
    <name evidence="2" type="ORF">B0T20DRAFT_240529</name>
</gene>
<feature type="region of interest" description="Disordered" evidence="1">
    <location>
        <begin position="417"/>
        <end position="445"/>
    </location>
</feature>
<comment type="caution">
    <text evidence="2">The sequence shown here is derived from an EMBL/GenBank/DDBJ whole genome shotgun (WGS) entry which is preliminary data.</text>
</comment>
<keyword evidence="3" id="KW-1185">Reference proteome</keyword>
<evidence type="ECO:0000313" key="3">
    <source>
        <dbReference type="Proteomes" id="UP001281003"/>
    </source>
</evidence>
<proteinExistence type="predicted"/>
<protein>
    <recommendedName>
        <fullName evidence="4">Casein kinase II beta 2 subunit</fullName>
    </recommendedName>
</protein>
<organism evidence="2 3">
    <name type="scientific">Sordaria brevicollis</name>
    <dbReference type="NCBI Taxonomy" id="83679"/>
    <lineage>
        <taxon>Eukaryota</taxon>
        <taxon>Fungi</taxon>
        <taxon>Dikarya</taxon>
        <taxon>Ascomycota</taxon>
        <taxon>Pezizomycotina</taxon>
        <taxon>Sordariomycetes</taxon>
        <taxon>Sordariomycetidae</taxon>
        <taxon>Sordariales</taxon>
        <taxon>Sordariaceae</taxon>
        <taxon>Sordaria</taxon>
    </lineage>
</organism>
<feature type="compositionally biased region" description="Low complexity" evidence="1">
    <location>
        <begin position="425"/>
        <end position="436"/>
    </location>
</feature>
<dbReference type="EMBL" id="JAUTDP010000007">
    <property type="protein sequence ID" value="KAK3398078.1"/>
    <property type="molecule type" value="Genomic_DNA"/>
</dbReference>
<name>A0AAE0UBI3_SORBR</name>
<dbReference type="GO" id="GO:0070628">
    <property type="term" value="F:proteasome binding"/>
    <property type="evidence" value="ECO:0007669"/>
    <property type="project" value="InterPro"/>
</dbReference>
<dbReference type="AlphaFoldDB" id="A0AAE0UBI3"/>